<organism evidence="3 4">
    <name type="scientific">Modicisalibacter zincidurans</name>
    <dbReference type="NCBI Taxonomy" id="1178777"/>
    <lineage>
        <taxon>Bacteria</taxon>
        <taxon>Pseudomonadati</taxon>
        <taxon>Pseudomonadota</taxon>
        <taxon>Gammaproteobacteria</taxon>
        <taxon>Oceanospirillales</taxon>
        <taxon>Halomonadaceae</taxon>
        <taxon>Modicisalibacter</taxon>
    </lineage>
</organism>
<gene>
    <name evidence="3" type="ORF">GCM10023342_14050</name>
</gene>
<dbReference type="Proteomes" id="UP001500074">
    <property type="component" value="Unassembled WGS sequence"/>
</dbReference>
<feature type="domain" description="Response regulatory" evidence="2">
    <location>
        <begin position="8"/>
        <end position="80"/>
    </location>
</feature>
<dbReference type="Gene3D" id="3.40.50.2300">
    <property type="match status" value="1"/>
</dbReference>
<evidence type="ECO:0000313" key="4">
    <source>
        <dbReference type="Proteomes" id="UP001500074"/>
    </source>
</evidence>
<dbReference type="RefSeq" id="WP_345472168.1">
    <property type="nucleotide sequence ID" value="NZ_BAABKI010000015.1"/>
</dbReference>
<evidence type="ECO:0000259" key="2">
    <source>
        <dbReference type="PROSITE" id="PS50110"/>
    </source>
</evidence>
<dbReference type="PROSITE" id="PS50110">
    <property type="entry name" value="RESPONSE_REGULATORY"/>
    <property type="match status" value="1"/>
</dbReference>
<protein>
    <recommendedName>
        <fullName evidence="2">Response regulatory domain-containing protein</fullName>
    </recommendedName>
</protein>
<sequence length="80" mass="8550">MGKENAARIFVVEDHVLMQKMLNEFISQEADLEVCATADSGEAALENLAQASPDLMLSCPAMASGTMPSRPWPPAPKAMS</sequence>
<evidence type="ECO:0000256" key="1">
    <source>
        <dbReference type="PROSITE-ProRule" id="PRU00169"/>
    </source>
</evidence>
<dbReference type="EMBL" id="BAABKI010000015">
    <property type="protein sequence ID" value="GAA5174032.1"/>
    <property type="molecule type" value="Genomic_DNA"/>
</dbReference>
<proteinExistence type="predicted"/>
<name>A0ABP9RAZ4_9GAMM</name>
<dbReference type="InterPro" id="IPR001789">
    <property type="entry name" value="Sig_transdc_resp-reg_receiver"/>
</dbReference>
<dbReference type="SUPFAM" id="SSF52172">
    <property type="entry name" value="CheY-like"/>
    <property type="match status" value="1"/>
</dbReference>
<keyword evidence="4" id="KW-1185">Reference proteome</keyword>
<dbReference type="Pfam" id="PF00072">
    <property type="entry name" value="Response_reg"/>
    <property type="match status" value="1"/>
</dbReference>
<dbReference type="InterPro" id="IPR011006">
    <property type="entry name" value="CheY-like_superfamily"/>
</dbReference>
<evidence type="ECO:0000313" key="3">
    <source>
        <dbReference type="EMBL" id="GAA5174032.1"/>
    </source>
</evidence>
<accession>A0ABP9RAZ4</accession>
<comment type="caution">
    <text evidence="3">The sequence shown here is derived from an EMBL/GenBank/DDBJ whole genome shotgun (WGS) entry which is preliminary data.</text>
</comment>
<comment type="caution">
    <text evidence="1">Lacks conserved residue(s) required for the propagation of feature annotation.</text>
</comment>
<reference evidence="4" key="1">
    <citation type="journal article" date="2019" name="Int. J. Syst. Evol. Microbiol.">
        <title>The Global Catalogue of Microorganisms (GCM) 10K type strain sequencing project: providing services to taxonomists for standard genome sequencing and annotation.</title>
        <authorList>
            <consortium name="The Broad Institute Genomics Platform"/>
            <consortium name="The Broad Institute Genome Sequencing Center for Infectious Disease"/>
            <person name="Wu L."/>
            <person name="Ma J."/>
        </authorList>
    </citation>
    <scope>NUCLEOTIDE SEQUENCE [LARGE SCALE GENOMIC DNA]</scope>
    <source>
        <strain evidence="4">JCM 18472</strain>
    </source>
</reference>